<dbReference type="Proteomes" id="UP000700732">
    <property type="component" value="Unassembled WGS sequence"/>
</dbReference>
<dbReference type="EMBL" id="VFIA01000011">
    <property type="protein sequence ID" value="MBC3791794.1"/>
    <property type="molecule type" value="Genomic_DNA"/>
</dbReference>
<dbReference type="InterPro" id="IPR014710">
    <property type="entry name" value="RmlC-like_jellyroll"/>
</dbReference>
<dbReference type="RefSeq" id="WP_186737576.1">
    <property type="nucleotide sequence ID" value="NZ_VFIA01000011.1"/>
</dbReference>
<dbReference type="PANTHER" id="PTHR36440:SF1">
    <property type="entry name" value="PUTATIVE (AFU_ORTHOLOGUE AFUA_8G07350)-RELATED"/>
    <property type="match status" value="1"/>
</dbReference>
<dbReference type="InterPro" id="IPR053146">
    <property type="entry name" value="QDO-like"/>
</dbReference>
<protein>
    <submittedName>
        <fullName evidence="2">Mannose-6-phosphate isomerase-like protein (Cupin superfamily)</fullName>
    </submittedName>
</protein>
<dbReference type="InterPro" id="IPR011051">
    <property type="entry name" value="RmlC_Cupin_sf"/>
</dbReference>
<evidence type="ECO:0000313" key="3">
    <source>
        <dbReference type="Proteomes" id="UP000700732"/>
    </source>
</evidence>
<feature type="domain" description="Cupin type-2" evidence="1">
    <location>
        <begin position="71"/>
        <end position="135"/>
    </location>
</feature>
<proteinExistence type="predicted"/>
<evidence type="ECO:0000259" key="1">
    <source>
        <dbReference type="Pfam" id="PF07883"/>
    </source>
</evidence>
<comment type="caution">
    <text evidence="2">The sequence shown here is derived from an EMBL/GenBank/DDBJ whole genome shotgun (WGS) entry which is preliminary data.</text>
</comment>
<name>A0ABR6W6F3_9BACT</name>
<evidence type="ECO:0000313" key="2">
    <source>
        <dbReference type="EMBL" id="MBC3791794.1"/>
    </source>
</evidence>
<organism evidence="2 3">
    <name type="scientific">Spirosoma utsteinense</name>
    <dbReference type="NCBI Taxonomy" id="2585773"/>
    <lineage>
        <taxon>Bacteria</taxon>
        <taxon>Pseudomonadati</taxon>
        <taxon>Bacteroidota</taxon>
        <taxon>Cytophagia</taxon>
        <taxon>Cytophagales</taxon>
        <taxon>Cytophagaceae</taxon>
        <taxon>Spirosoma</taxon>
    </lineage>
</organism>
<dbReference type="InterPro" id="IPR013096">
    <property type="entry name" value="Cupin_2"/>
</dbReference>
<dbReference type="PANTHER" id="PTHR36440">
    <property type="entry name" value="PUTATIVE (AFU_ORTHOLOGUE AFUA_8G07350)-RELATED"/>
    <property type="match status" value="1"/>
</dbReference>
<accession>A0ABR6W6F3</accession>
<keyword evidence="3" id="KW-1185">Reference proteome</keyword>
<sequence length="180" mass="19551">MKRRAFLTSSLAAPLLVEAPTFPDDRAKKAVFVASGNNRVNETFGAGQPNLLKLSGKDTNGDLCIFETTVTGKGGPPLHVHHAVDEWFHILEGEFAFRIGEETFRLKAGDCILGPRGVPHTLAHVSEGVGKLTIVFQPAGQMEDFFIGSGKRQRRPTAEESQAHFRAHGMEIVGPPLPVE</sequence>
<reference evidence="2 3" key="1">
    <citation type="submission" date="2019-06" db="EMBL/GenBank/DDBJ databases">
        <title>Spirosoma utsteinense sp. nov. isolated from Antarctic ice-free soils.</title>
        <authorList>
            <person name="Tahon G."/>
        </authorList>
    </citation>
    <scope>NUCLEOTIDE SEQUENCE [LARGE SCALE GENOMIC DNA]</scope>
    <source>
        <strain evidence="2 3">LMG 31447</strain>
    </source>
</reference>
<dbReference type="Gene3D" id="2.60.120.10">
    <property type="entry name" value="Jelly Rolls"/>
    <property type="match status" value="1"/>
</dbReference>
<dbReference type="Pfam" id="PF07883">
    <property type="entry name" value="Cupin_2"/>
    <property type="match status" value="1"/>
</dbReference>
<gene>
    <name evidence="2" type="ORF">FH603_2302</name>
</gene>
<dbReference type="SUPFAM" id="SSF51182">
    <property type="entry name" value="RmlC-like cupins"/>
    <property type="match status" value="1"/>
</dbReference>